<evidence type="ECO:0000313" key="2">
    <source>
        <dbReference type="Proteomes" id="UP000327157"/>
    </source>
</evidence>
<protein>
    <submittedName>
        <fullName evidence="1">Uncharacterized protein</fullName>
    </submittedName>
</protein>
<proteinExistence type="predicted"/>
<organism evidence="1 2">
    <name type="scientific">Pyrus ussuriensis x Pyrus communis</name>
    <dbReference type="NCBI Taxonomy" id="2448454"/>
    <lineage>
        <taxon>Eukaryota</taxon>
        <taxon>Viridiplantae</taxon>
        <taxon>Streptophyta</taxon>
        <taxon>Embryophyta</taxon>
        <taxon>Tracheophyta</taxon>
        <taxon>Spermatophyta</taxon>
        <taxon>Magnoliopsida</taxon>
        <taxon>eudicotyledons</taxon>
        <taxon>Gunneridae</taxon>
        <taxon>Pentapetalae</taxon>
        <taxon>rosids</taxon>
        <taxon>fabids</taxon>
        <taxon>Rosales</taxon>
        <taxon>Rosaceae</taxon>
        <taxon>Amygdaloideae</taxon>
        <taxon>Maleae</taxon>
        <taxon>Pyrus</taxon>
    </lineage>
</organism>
<accession>A0A5N5I7I7</accession>
<dbReference type="EMBL" id="SMOL01000004">
    <property type="protein sequence ID" value="KAB2635177.1"/>
    <property type="molecule type" value="Genomic_DNA"/>
</dbReference>
<reference evidence="2" key="2">
    <citation type="submission" date="2019-10" db="EMBL/GenBank/DDBJ databases">
        <title>A de novo genome assembly of a pear dwarfing rootstock.</title>
        <authorList>
            <person name="Wang F."/>
            <person name="Wang J."/>
            <person name="Li S."/>
            <person name="Zhang Y."/>
            <person name="Fang M."/>
            <person name="Ma L."/>
            <person name="Zhao Y."/>
            <person name="Jiang S."/>
        </authorList>
    </citation>
    <scope>NUCLEOTIDE SEQUENCE [LARGE SCALE GENOMIC DNA]</scope>
</reference>
<keyword evidence="2" id="KW-1185">Reference proteome</keyword>
<sequence>MKAKPSGCSRFCEPLKSCVTSTKLSKISIYFHLRMIYKNVQECETNPRKIHEPLPNKSFHQTTIIFIYQKKDIQKLEIRRGYLTDQNTIIHRLYHNTFFIRVENPTVRSSNMFKLPTQSLIPQKTGQPCCEYRNPIFRSSN</sequence>
<evidence type="ECO:0000313" key="1">
    <source>
        <dbReference type="EMBL" id="KAB2635177.1"/>
    </source>
</evidence>
<name>A0A5N5I7I7_9ROSA</name>
<reference evidence="1 2" key="1">
    <citation type="submission" date="2019-09" db="EMBL/GenBank/DDBJ databases">
        <authorList>
            <person name="Ou C."/>
        </authorList>
    </citation>
    <scope>NUCLEOTIDE SEQUENCE [LARGE SCALE GENOMIC DNA]</scope>
    <source>
        <strain evidence="1">S2</strain>
        <tissue evidence="1">Leaf</tissue>
    </source>
</reference>
<dbReference type="Proteomes" id="UP000327157">
    <property type="component" value="Chromosome 5"/>
</dbReference>
<comment type="caution">
    <text evidence="1">The sequence shown here is derived from an EMBL/GenBank/DDBJ whole genome shotgun (WGS) entry which is preliminary data.</text>
</comment>
<dbReference type="AlphaFoldDB" id="A0A5N5I7I7"/>
<reference evidence="1 2" key="3">
    <citation type="submission" date="2019-11" db="EMBL/GenBank/DDBJ databases">
        <title>A de novo genome assembly of a pear dwarfing rootstock.</title>
        <authorList>
            <person name="Wang F."/>
            <person name="Wang J."/>
            <person name="Li S."/>
            <person name="Zhang Y."/>
            <person name="Fang M."/>
            <person name="Ma L."/>
            <person name="Zhao Y."/>
            <person name="Jiang S."/>
        </authorList>
    </citation>
    <scope>NUCLEOTIDE SEQUENCE [LARGE SCALE GENOMIC DNA]</scope>
    <source>
        <strain evidence="1">S2</strain>
        <tissue evidence="1">Leaf</tissue>
    </source>
</reference>
<gene>
    <name evidence="1" type="ORF">D8674_025711</name>
</gene>